<protein>
    <submittedName>
        <fullName evidence="2">FAD-dependent oxidoreductase</fullName>
    </submittedName>
</protein>
<name>A0A6N7IPA4_9FIRM</name>
<dbReference type="EMBL" id="WHYR01000011">
    <property type="protein sequence ID" value="MQL51731.1"/>
    <property type="molecule type" value="Genomic_DNA"/>
</dbReference>
<dbReference type="OrthoDB" id="25353at2"/>
<organism evidence="2 3">
    <name type="scientific">Desulfofundulus thermobenzoicus</name>
    <dbReference type="NCBI Taxonomy" id="29376"/>
    <lineage>
        <taxon>Bacteria</taxon>
        <taxon>Bacillati</taxon>
        <taxon>Bacillota</taxon>
        <taxon>Clostridia</taxon>
        <taxon>Eubacteriales</taxon>
        <taxon>Peptococcaceae</taxon>
        <taxon>Desulfofundulus</taxon>
    </lineage>
</organism>
<dbReference type="Pfam" id="PF01266">
    <property type="entry name" value="DAO"/>
    <property type="match status" value="1"/>
</dbReference>
<dbReference type="SUPFAM" id="SSF51905">
    <property type="entry name" value="FAD/NAD(P)-binding domain"/>
    <property type="match status" value="1"/>
</dbReference>
<feature type="domain" description="FAD dependent oxidoreductase" evidence="1">
    <location>
        <begin position="2"/>
        <end position="47"/>
    </location>
</feature>
<dbReference type="PRINTS" id="PR00420">
    <property type="entry name" value="RNGMNOXGNASE"/>
</dbReference>
<gene>
    <name evidence="2" type="ORF">GFC01_05535</name>
</gene>
<proteinExistence type="predicted"/>
<dbReference type="PROSITE" id="PS51257">
    <property type="entry name" value="PROKAR_LIPOPROTEIN"/>
    <property type="match status" value="1"/>
</dbReference>
<evidence type="ECO:0000313" key="2">
    <source>
        <dbReference type="EMBL" id="MQL51731.1"/>
    </source>
</evidence>
<keyword evidence="3" id="KW-1185">Reference proteome</keyword>
<dbReference type="InterPro" id="IPR036188">
    <property type="entry name" value="FAD/NAD-bd_sf"/>
</dbReference>
<evidence type="ECO:0000259" key="1">
    <source>
        <dbReference type="Pfam" id="PF01266"/>
    </source>
</evidence>
<dbReference type="Proteomes" id="UP000441717">
    <property type="component" value="Unassembled WGS sequence"/>
</dbReference>
<dbReference type="Gene3D" id="3.50.50.60">
    <property type="entry name" value="FAD/NAD(P)-binding domain"/>
    <property type="match status" value="2"/>
</dbReference>
<comment type="caution">
    <text evidence="2">The sequence shown here is derived from an EMBL/GenBank/DDBJ whole genome shotgun (WGS) entry which is preliminary data.</text>
</comment>
<accession>A0A6N7IPA4</accession>
<evidence type="ECO:0000313" key="3">
    <source>
        <dbReference type="Proteomes" id="UP000441717"/>
    </source>
</evidence>
<sequence>MRIAIIGAGVSGLACALELERHGITPAIFEQRNRSGEVFAHVAGILQLMNRPIKDQISYLYRRLKLPLRPLAPLKRIIMHTPNTTGSITGRLGYLFLRGQDEGSMESQLFNLLRTPVFYNHYADWREMARHYDYVVVADGTQQVPRTLGCWQDILNTWVRGATVLGHFDPHTLTMWLNTKYCRSNYAYLTPFNRHRASLVLITTDSYPDEIEKKWRLFWEVEGFDYQVVENFSLQHVSGYCYPPQAGNVLLAGNAGGFLEPFLGFGLMAAIRSGIYAARALARGESYTGLTRDLRQQIIRALAIRRVLNSLTNADYDRLVRLLTAPGVRQLIYNTNIDVFKFSTILLTHLERLKRKIRPRM</sequence>
<dbReference type="AlphaFoldDB" id="A0A6N7IPA4"/>
<dbReference type="RefSeq" id="WP_152945666.1">
    <property type="nucleotide sequence ID" value="NZ_WHYR01000011.1"/>
</dbReference>
<reference evidence="2 3" key="1">
    <citation type="submission" date="2019-10" db="EMBL/GenBank/DDBJ databases">
        <title>Comparative genomics of sulfur disproportionating microorganisms.</title>
        <authorList>
            <person name="Ward L.M."/>
            <person name="Bertran E."/>
            <person name="Johnston D."/>
        </authorList>
    </citation>
    <scope>NUCLEOTIDE SEQUENCE [LARGE SCALE GENOMIC DNA]</scope>
    <source>
        <strain evidence="2 3">DSM 14055</strain>
    </source>
</reference>
<dbReference type="InterPro" id="IPR006076">
    <property type="entry name" value="FAD-dep_OxRdtase"/>
</dbReference>